<feature type="zinc finger region" description="C3H1-type" evidence="4">
    <location>
        <begin position="476"/>
        <end position="499"/>
    </location>
</feature>
<dbReference type="PANTHER" id="PTHR46651">
    <property type="entry name" value="POLYADENYLATE-BINDING PROTEIN-INTERACTING PROTEIN 7"/>
    <property type="match status" value="1"/>
</dbReference>
<keyword evidence="2 4" id="KW-0863">Zinc-finger</keyword>
<name>A0A074RS20_9AGAM</name>
<dbReference type="STRING" id="1423351.A0A074RS20"/>
<dbReference type="PANTHER" id="PTHR46651:SF1">
    <property type="entry name" value="SMALL MUTS RELATED FAMILY PROTEIN"/>
    <property type="match status" value="1"/>
</dbReference>
<evidence type="ECO:0000313" key="8">
    <source>
        <dbReference type="EMBL" id="KEP47493.1"/>
    </source>
</evidence>
<dbReference type="InterPro" id="IPR036855">
    <property type="entry name" value="Znf_CCCH_sf"/>
</dbReference>
<comment type="caution">
    <text evidence="8">The sequence shown here is derived from an EMBL/GenBank/DDBJ whole genome shotgun (WGS) entry which is preliminary data.</text>
</comment>
<keyword evidence="3 4" id="KW-0862">Zinc</keyword>
<feature type="region of interest" description="Disordered" evidence="6">
    <location>
        <begin position="1086"/>
        <end position="1324"/>
    </location>
</feature>
<evidence type="ECO:0000259" key="7">
    <source>
        <dbReference type="PROSITE" id="PS50103"/>
    </source>
</evidence>
<protein>
    <submittedName>
        <fullName evidence="8">Putative Zf-CCCH domain protein</fullName>
    </submittedName>
</protein>
<feature type="compositionally biased region" description="Low complexity" evidence="6">
    <location>
        <begin position="1138"/>
        <end position="1156"/>
    </location>
</feature>
<feature type="compositionally biased region" description="Low complexity" evidence="6">
    <location>
        <begin position="121"/>
        <end position="130"/>
    </location>
</feature>
<dbReference type="HOGENOM" id="CLU_259600_0_0_1"/>
<feature type="coiled-coil region" evidence="5">
    <location>
        <begin position="901"/>
        <end position="973"/>
    </location>
</feature>
<dbReference type="Gene3D" id="4.10.1000.10">
    <property type="entry name" value="Zinc finger, CCCH-type"/>
    <property type="match status" value="1"/>
</dbReference>
<dbReference type="SMART" id="SM00356">
    <property type="entry name" value="ZnF_C3H1"/>
    <property type="match status" value="2"/>
</dbReference>
<reference evidence="8 9" key="1">
    <citation type="submission" date="2013-12" db="EMBL/GenBank/DDBJ databases">
        <authorList>
            <person name="Cubeta M."/>
            <person name="Pakala S."/>
            <person name="Fedorova N."/>
            <person name="Thomas E."/>
            <person name="Dean R."/>
            <person name="Jabaji S."/>
            <person name="Neate S."/>
            <person name="Toda T."/>
            <person name="Tavantzis S."/>
            <person name="Vilgalys R."/>
            <person name="Bharathan N."/>
            <person name="Pakala S."/>
            <person name="Losada L.S."/>
            <person name="Zafar N."/>
            <person name="Nierman W."/>
        </authorList>
    </citation>
    <scope>NUCLEOTIDE SEQUENCE [LARGE SCALE GENOMIC DNA]</scope>
    <source>
        <strain evidence="8 9">123E</strain>
    </source>
</reference>
<dbReference type="OrthoDB" id="3247158at2759"/>
<feature type="zinc finger region" description="C3H1-type" evidence="4">
    <location>
        <begin position="500"/>
        <end position="527"/>
    </location>
</feature>
<evidence type="ECO:0000256" key="1">
    <source>
        <dbReference type="ARBA" id="ARBA00022723"/>
    </source>
</evidence>
<organism evidence="8 9">
    <name type="scientific">Rhizoctonia solani 123E</name>
    <dbReference type="NCBI Taxonomy" id="1423351"/>
    <lineage>
        <taxon>Eukaryota</taxon>
        <taxon>Fungi</taxon>
        <taxon>Dikarya</taxon>
        <taxon>Basidiomycota</taxon>
        <taxon>Agaricomycotina</taxon>
        <taxon>Agaricomycetes</taxon>
        <taxon>Cantharellales</taxon>
        <taxon>Ceratobasidiaceae</taxon>
        <taxon>Rhizoctonia</taxon>
    </lineage>
</organism>
<feature type="region of interest" description="Disordered" evidence="6">
    <location>
        <begin position="562"/>
        <end position="617"/>
    </location>
</feature>
<keyword evidence="9" id="KW-1185">Reference proteome</keyword>
<dbReference type="Gene3D" id="3.30.1370.110">
    <property type="match status" value="1"/>
</dbReference>
<accession>A0A074RS20</accession>
<keyword evidence="5" id="KW-0175">Coiled coil</keyword>
<evidence type="ECO:0000256" key="5">
    <source>
        <dbReference type="SAM" id="Coils"/>
    </source>
</evidence>
<feature type="domain" description="C3H1-type" evidence="7">
    <location>
        <begin position="476"/>
        <end position="499"/>
    </location>
</feature>
<dbReference type="EMBL" id="AZST01000727">
    <property type="protein sequence ID" value="KEP47493.1"/>
    <property type="molecule type" value="Genomic_DNA"/>
</dbReference>
<dbReference type="InterPro" id="IPR013899">
    <property type="entry name" value="DUF1771"/>
</dbReference>
<feature type="region of interest" description="Disordered" evidence="6">
    <location>
        <begin position="210"/>
        <end position="230"/>
    </location>
</feature>
<feature type="compositionally biased region" description="Polar residues" evidence="6">
    <location>
        <begin position="1315"/>
        <end position="1324"/>
    </location>
</feature>
<dbReference type="GO" id="GO:0008270">
    <property type="term" value="F:zinc ion binding"/>
    <property type="evidence" value="ECO:0007669"/>
    <property type="project" value="UniProtKB-KW"/>
</dbReference>
<dbReference type="InterPro" id="IPR053242">
    <property type="entry name" value="PAM2-like_domain"/>
</dbReference>
<feature type="compositionally biased region" description="Low complexity" evidence="6">
    <location>
        <begin position="1164"/>
        <end position="1175"/>
    </location>
</feature>
<feature type="compositionally biased region" description="Low complexity" evidence="6">
    <location>
        <begin position="288"/>
        <end position="307"/>
    </location>
</feature>
<evidence type="ECO:0000313" key="9">
    <source>
        <dbReference type="Proteomes" id="UP000027456"/>
    </source>
</evidence>
<feature type="compositionally biased region" description="Low complexity" evidence="6">
    <location>
        <begin position="585"/>
        <end position="617"/>
    </location>
</feature>
<sequence>MDEAGDKYGHVRAYLTVLRREFSPKSPTESSDDLEVNTALAAEIASLLVDDKEDEVKSLLVEKLGVSESSPDLDVYVLELMHKHKNDVEGTPLVSVATPTRRPLSRASSTSFRLPRPDTPSASGSPLSSSFRRPHTPASVTSPLAANLQAYALGNSPSASPTLGHATAHAFPGVIGGLSGSRPASPLPSPRHLNAKALEFRPGMLSRQASAMSGSLHRDTPSPDVWGHGSPHKGTSNLAIAAPLMPSDSFYPRPLTPGSSLGSSFPSSGAVPTHTGVSSSLSPPVIGPSPLASDSPVPSAAVPVPTSGTSVNRPRHNSFDDEDEFSPFGMRPSGAVQFFSDVQTYNEPEEDYYAAYGAGAAVSGMGIEGYDDPLSLTPMEVLARIFGSSVSQTDLEDALTQSGWEFDSAVALLMERTKPGSKAIQVKAPPAAGQPPSLVTRSSGVAVVPRETFVQTRGAAKGQGAAGKGTASPGSSAANRVCRYYLEGECRRADCRFSHDIERALCRYWLRNQCVKGDQCEFLHTLPQESDVSGLVNSMGRTELGPTDTIDEPPVEDFPLLGRPGAAPKHDPGRSRFASAVKKGALAPARAPSATSTKPAAAPRSSPRIRLRPPSLLPTLPTGEALNNMYMSYRQRAIQLGAARNACLSRAADAWRRGDGAAAKRFSKDAHELNRKMVDESSEAARKIVRERVRTAVEAVRQRDTSWSDDPRDRAERGKMCGGELGVILGVASATAAGEGGKGLRAEERMECLLDLHGLHATEGVDALQEFLLELEREQYYGLAYVIVGEEKHTGTQDAARGASKARLGTAVRHFRVQKDVRPVAFFCLYRQFCVLLNTAPTVMAEPTLQLPPSHPSVASDMGSESFIVCSDSMAIPVEEEPVPPRPESPTAEKQGLLEALNQAHSALAKTRTENEDLREQLEAAQAKTQDQADQIAMLRSKVEEARRGVMRLQTENRRASQLQANANSQELRTSKRASFILPPTPASPGGLGSGKHIHRRISSMSEPGLSELRLTGSPSSFVTSFPDHISGPVTPTGPSAEEFAKLRVELTACQQALQEASDAREASESAVRALKEFIAENAVGETTSTMGSEGLQGLRLPPLPTDANVADAEPSAPKKPEEPKRGWGNWLKRGDTSSSAPRPNPAPVSSSASVKSVHEDESIPTITTTTAPLTNFVNNWTRSRSSSSSIDGGPSPVTEPAPTTPASQPSGFARFFGKAGSAAPAAPVPANQTSRSSTPASHLDTQYESDELESPKHVPPPLELRREGSQRDSVSTATTDAPEPISPPADMVDVVLDRRLPGVKEEYPGERTPTVGSTTGFAI</sequence>
<feature type="compositionally biased region" description="Low complexity" evidence="6">
    <location>
        <begin position="256"/>
        <end position="269"/>
    </location>
</feature>
<dbReference type="Proteomes" id="UP000027456">
    <property type="component" value="Unassembled WGS sequence"/>
</dbReference>
<evidence type="ECO:0000256" key="4">
    <source>
        <dbReference type="PROSITE-ProRule" id="PRU00723"/>
    </source>
</evidence>
<proteinExistence type="predicted"/>
<dbReference type="InterPro" id="IPR036063">
    <property type="entry name" value="Smr_dom_sf"/>
</dbReference>
<feature type="region of interest" description="Disordered" evidence="6">
    <location>
        <begin position="251"/>
        <end position="327"/>
    </location>
</feature>
<dbReference type="PROSITE" id="PS50103">
    <property type="entry name" value="ZF_C3H1"/>
    <property type="match status" value="2"/>
</dbReference>
<keyword evidence="1 4" id="KW-0479">Metal-binding</keyword>
<feature type="domain" description="C3H1-type" evidence="7">
    <location>
        <begin position="500"/>
        <end position="527"/>
    </location>
</feature>
<dbReference type="SMART" id="SM01162">
    <property type="entry name" value="DUF1771"/>
    <property type="match status" value="1"/>
</dbReference>
<feature type="compositionally biased region" description="Basic and acidic residues" evidence="6">
    <location>
        <begin position="1296"/>
        <end position="1310"/>
    </location>
</feature>
<dbReference type="SUPFAM" id="SSF90229">
    <property type="entry name" value="CCCH zinc finger"/>
    <property type="match status" value="1"/>
</dbReference>
<feature type="compositionally biased region" description="Basic and acidic residues" evidence="6">
    <location>
        <begin position="1117"/>
        <end position="1126"/>
    </location>
</feature>
<dbReference type="InterPro" id="IPR000571">
    <property type="entry name" value="Znf_CCCH"/>
</dbReference>
<evidence type="ECO:0000256" key="3">
    <source>
        <dbReference type="ARBA" id="ARBA00022833"/>
    </source>
</evidence>
<feature type="region of interest" description="Disordered" evidence="6">
    <location>
        <begin position="91"/>
        <end position="139"/>
    </location>
</feature>
<evidence type="ECO:0000256" key="6">
    <source>
        <dbReference type="SAM" id="MobiDB-lite"/>
    </source>
</evidence>
<evidence type="ECO:0000256" key="2">
    <source>
        <dbReference type="ARBA" id="ARBA00022771"/>
    </source>
</evidence>
<feature type="compositionally biased region" description="Polar residues" evidence="6">
    <location>
        <begin position="1232"/>
        <end position="1247"/>
    </location>
</feature>
<gene>
    <name evidence="8" type="ORF">V565_153810</name>
</gene>
<dbReference type="Pfam" id="PF08590">
    <property type="entry name" value="DUF1771"/>
    <property type="match status" value="1"/>
</dbReference>